<comment type="caution">
    <text evidence="1">The sequence shown here is derived from an EMBL/GenBank/DDBJ whole genome shotgun (WGS) entry which is preliminary data.</text>
</comment>
<organism evidence="1 2">
    <name type="scientific">Moniliophthora roreri</name>
    <name type="common">Frosty pod rot fungus</name>
    <name type="synonym">Monilia roreri</name>
    <dbReference type="NCBI Taxonomy" id="221103"/>
    <lineage>
        <taxon>Eukaryota</taxon>
        <taxon>Fungi</taxon>
        <taxon>Dikarya</taxon>
        <taxon>Basidiomycota</taxon>
        <taxon>Agaricomycotina</taxon>
        <taxon>Agaricomycetes</taxon>
        <taxon>Agaricomycetidae</taxon>
        <taxon>Agaricales</taxon>
        <taxon>Marasmiineae</taxon>
        <taxon>Marasmiaceae</taxon>
        <taxon>Moniliophthora</taxon>
    </lineage>
</organism>
<evidence type="ECO:0000313" key="1">
    <source>
        <dbReference type="EMBL" id="KTB42363.1"/>
    </source>
</evidence>
<dbReference type="Proteomes" id="UP000054988">
    <property type="component" value="Unassembled WGS sequence"/>
</dbReference>
<gene>
    <name evidence="1" type="ORF">WG66_5055</name>
</gene>
<evidence type="ECO:0000313" key="2">
    <source>
        <dbReference type="Proteomes" id="UP000054988"/>
    </source>
</evidence>
<dbReference type="AlphaFoldDB" id="A0A0W0G1A4"/>
<dbReference type="EMBL" id="LATX01001340">
    <property type="protein sequence ID" value="KTB42363.1"/>
    <property type="molecule type" value="Genomic_DNA"/>
</dbReference>
<protein>
    <submittedName>
        <fullName evidence="1">Uncharacterized protein</fullName>
    </submittedName>
</protein>
<proteinExistence type="predicted"/>
<sequence>MHIPVQIVFLFNGKQKLKIPLAKSISVHQE</sequence>
<name>A0A0W0G1A4_MONRR</name>
<accession>A0A0W0G1A4</accession>
<reference evidence="1 2" key="1">
    <citation type="submission" date="2015-12" db="EMBL/GenBank/DDBJ databases">
        <title>Draft genome sequence of Moniliophthora roreri, the causal agent of frosty pod rot of cacao.</title>
        <authorList>
            <person name="Aime M.C."/>
            <person name="Diaz-Valderrama J.R."/>
            <person name="Kijpornyongpan T."/>
            <person name="Phillips-Mora W."/>
        </authorList>
    </citation>
    <scope>NUCLEOTIDE SEQUENCE [LARGE SCALE GENOMIC DNA]</scope>
    <source>
        <strain evidence="1 2">MCA 2952</strain>
    </source>
</reference>